<name>A0ACB1B6W7_MELEN</name>
<dbReference type="Proteomes" id="UP001497535">
    <property type="component" value="Unassembled WGS sequence"/>
</dbReference>
<protein>
    <submittedName>
        <fullName evidence="1">Uncharacterized protein</fullName>
    </submittedName>
</protein>
<dbReference type="EMBL" id="CAVMJV010000233">
    <property type="protein sequence ID" value="CAK5127026.1"/>
    <property type="molecule type" value="Genomic_DNA"/>
</dbReference>
<keyword evidence="2" id="KW-1185">Reference proteome</keyword>
<organism evidence="1 2">
    <name type="scientific">Meloidogyne enterolobii</name>
    <name type="common">Root-knot nematode worm</name>
    <name type="synonym">Meloidogyne mayaguensis</name>
    <dbReference type="NCBI Taxonomy" id="390850"/>
    <lineage>
        <taxon>Eukaryota</taxon>
        <taxon>Metazoa</taxon>
        <taxon>Ecdysozoa</taxon>
        <taxon>Nematoda</taxon>
        <taxon>Chromadorea</taxon>
        <taxon>Rhabditida</taxon>
        <taxon>Tylenchina</taxon>
        <taxon>Tylenchomorpha</taxon>
        <taxon>Tylenchoidea</taxon>
        <taxon>Meloidogynidae</taxon>
        <taxon>Meloidogyninae</taxon>
        <taxon>Meloidogyne</taxon>
    </lineage>
</organism>
<reference evidence="1" key="1">
    <citation type="submission" date="2023-11" db="EMBL/GenBank/DDBJ databases">
        <authorList>
            <person name="Poullet M."/>
        </authorList>
    </citation>
    <scope>NUCLEOTIDE SEQUENCE</scope>
    <source>
        <strain evidence="1">E1834</strain>
    </source>
</reference>
<evidence type="ECO:0000313" key="1">
    <source>
        <dbReference type="EMBL" id="CAK5127026.1"/>
    </source>
</evidence>
<evidence type="ECO:0000313" key="2">
    <source>
        <dbReference type="Proteomes" id="UP001497535"/>
    </source>
</evidence>
<accession>A0ACB1B6W7</accession>
<comment type="caution">
    <text evidence="1">The sequence shown here is derived from an EMBL/GenBank/DDBJ whole genome shotgun (WGS) entry which is preliminary data.</text>
</comment>
<gene>
    <name evidence="1" type="ORF">MENTE1834_LOCUS48454</name>
</gene>
<proteinExistence type="predicted"/>
<sequence length="191" mass="21833">MTSNVNKKNKYYNLDEIPSTFQCTELSLVASTSKNELISNTFTFTNLMEIAKKILNLFKEDKNQVIGVVMEKSALLVGVLIGIIKSKNSFIILEQTSTEFTLSKIKRFKISKIIYHSTNLLEEISIKSFPNSIQIEENLFYYDTGLEENNNYFGDERIAYAIQTSGSTGEPKIVHVPYSCIMPNIDDFMYF</sequence>